<dbReference type="Gene3D" id="3.40.630.30">
    <property type="match status" value="1"/>
</dbReference>
<reference evidence="4 5" key="1">
    <citation type="submission" date="2020-09" db="EMBL/GenBank/DDBJ databases">
        <title>Pseudoxanthomonas sp. CAU 1598 isolated from sand of Yaerae Beach.</title>
        <authorList>
            <person name="Kim W."/>
        </authorList>
    </citation>
    <scope>NUCLEOTIDE SEQUENCE [LARGE SCALE GENOMIC DNA]</scope>
    <source>
        <strain evidence="4 5">CAU 1598</strain>
    </source>
</reference>
<feature type="domain" description="N-acetyltransferase" evidence="3">
    <location>
        <begin position="1"/>
        <end position="162"/>
    </location>
</feature>
<proteinExistence type="predicted"/>
<sequence length="162" mass="18093">MSIRSAVPADAAAIAAIYNYYVEHTTVSFETVTVDLDTMQGRIAEVQSRGLPWLVAECDQQLIGYAYATPWKPRQAYRFSVESSVYLAAQWCGRGLGKPLYSALIEALRVLPIHSALGGIALPNAASIALHEKLGFQKVGQLREIGFKQERWIDVGYWQLWF</sequence>
<keyword evidence="1" id="KW-0808">Transferase</keyword>
<dbReference type="AlphaFoldDB" id="A0AAW3ZRA9"/>
<dbReference type="PANTHER" id="PTHR43072">
    <property type="entry name" value="N-ACETYLTRANSFERASE"/>
    <property type="match status" value="1"/>
</dbReference>
<evidence type="ECO:0000313" key="4">
    <source>
        <dbReference type="EMBL" id="MBD8527092.1"/>
    </source>
</evidence>
<dbReference type="InterPro" id="IPR016181">
    <property type="entry name" value="Acyl_CoA_acyltransferase"/>
</dbReference>
<dbReference type="RefSeq" id="WP_192030514.1">
    <property type="nucleotide sequence ID" value="NZ_JACYTR010000040.1"/>
</dbReference>
<evidence type="ECO:0000259" key="3">
    <source>
        <dbReference type="PROSITE" id="PS51186"/>
    </source>
</evidence>
<keyword evidence="2" id="KW-0012">Acyltransferase</keyword>
<name>A0AAW3ZRA9_9GAMM</name>
<evidence type="ECO:0000256" key="1">
    <source>
        <dbReference type="ARBA" id="ARBA00022679"/>
    </source>
</evidence>
<dbReference type="PROSITE" id="PS51186">
    <property type="entry name" value="GNAT"/>
    <property type="match status" value="1"/>
</dbReference>
<accession>A0AAW3ZRA9</accession>
<protein>
    <submittedName>
        <fullName evidence="4">N-acetyltransferase</fullName>
    </submittedName>
</protein>
<keyword evidence="5" id="KW-1185">Reference proteome</keyword>
<organism evidence="4 5">
    <name type="scientific">Pseudomarimonas arenosa</name>
    <dbReference type="NCBI Taxonomy" id="2774145"/>
    <lineage>
        <taxon>Bacteria</taxon>
        <taxon>Pseudomonadati</taxon>
        <taxon>Pseudomonadota</taxon>
        <taxon>Gammaproteobacteria</taxon>
        <taxon>Lysobacterales</taxon>
        <taxon>Lysobacteraceae</taxon>
        <taxon>Pseudomarimonas</taxon>
    </lineage>
</organism>
<dbReference type="EMBL" id="JACYTR010000040">
    <property type="protein sequence ID" value="MBD8527092.1"/>
    <property type="molecule type" value="Genomic_DNA"/>
</dbReference>
<evidence type="ECO:0000256" key="2">
    <source>
        <dbReference type="ARBA" id="ARBA00023315"/>
    </source>
</evidence>
<dbReference type="GO" id="GO:0016747">
    <property type="term" value="F:acyltransferase activity, transferring groups other than amino-acyl groups"/>
    <property type="evidence" value="ECO:0007669"/>
    <property type="project" value="InterPro"/>
</dbReference>
<dbReference type="NCBIfam" id="NF040504">
    <property type="entry name" value="resist_ArsN1b"/>
    <property type="match status" value="1"/>
</dbReference>
<dbReference type="InterPro" id="IPR000182">
    <property type="entry name" value="GNAT_dom"/>
</dbReference>
<dbReference type="SUPFAM" id="SSF55729">
    <property type="entry name" value="Acyl-CoA N-acyltransferases (Nat)"/>
    <property type="match status" value="1"/>
</dbReference>
<gene>
    <name evidence="4" type="ORF">IFO71_15225</name>
</gene>
<evidence type="ECO:0000313" key="5">
    <source>
        <dbReference type="Proteomes" id="UP000613768"/>
    </source>
</evidence>
<dbReference type="Pfam" id="PF13420">
    <property type="entry name" value="Acetyltransf_4"/>
    <property type="match status" value="1"/>
</dbReference>
<comment type="caution">
    <text evidence="4">The sequence shown here is derived from an EMBL/GenBank/DDBJ whole genome shotgun (WGS) entry which is preliminary data.</text>
</comment>
<dbReference type="PANTHER" id="PTHR43072:SF23">
    <property type="entry name" value="UPF0039 PROTEIN C11D3.02C"/>
    <property type="match status" value="1"/>
</dbReference>
<dbReference type="Proteomes" id="UP000613768">
    <property type="component" value="Unassembled WGS sequence"/>
</dbReference>